<dbReference type="GO" id="GO:0016491">
    <property type="term" value="F:oxidoreductase activity"/>
    <property type="evidence" value="ECO:0007669"/>
    <property type="project" value="UniProtKB-KW"/>
</dbReference>
<dbReference type="PhylomeDB" id="A0A0G4EWD1"/>
<evidence type="ECO:0000256" key="5">
    <source>
        <dbReference type="ARBA" id="ARBA00023136"/>
    </source>
</evidence>
<dbReference type="SUPFAM" id="SSF63380">
    <property type="entry name" value="Riboflavin synthase domain-like"/>
    <property type="match status" value="1"/>
</dbReference>
<dbReference type="OrthoDB" id="423121at2759"/>
<feature type="compositionally biased region" description="Basic and acidic residues" evidence="6">
    <location>
        <begin position="816"/>
        <end position="825"/>
    </location>
</feature>
<dbReference type="InterPro" id="IPR039261">
    <property type="entry name" value="FNR_nucleotide-bd"/>
</dbReference>
<protein>
    <recommendedName>
        <fullName evidence="8">FAD-binding FR-type domain-containing protein</fullName>
    </recommendedName>
</protein>
<reference evidence="9 10" key="1">
    <citation type="submission" date="2014-11" db="EMBL/GenBank/DDBJ databases">
        <authorList>
            <person name="Zhu J."/>
            <person name="Qi W."/>
            <person name="Song R."/>
        </authorList>
    </citation>
    <scope>NUCLEOTIDE SEQUENCE [LARGE SCALE GENOMIC DNA]</scope>
</reference>
<dbReference type="VEuPathDB" id="CryptoDB:Vbra_13769"/>
<feature type="compositionally biased region" description="Basic and acidic residues" evidence="6">
    <location>
        <begin position="250"/>
        <end position="263"/>
    </location>
</feature>
<feature type="region of interest" description="Disordered" evidence="6">
    <location>
        <begin position="1"/>
        <end position="33"/>
    </location>
</feature>
<feature type="compositionally biased region" description="Basic and acidic residues" evidence="6">
    <location>
        <begin position="159"/>
        <end position="170"/>
    </location>
</feature>
<feature type="region of interest" description="Disordered" evidence="6">
    <location>
        <begin position="768"/>
        <end position="825"/>
    </location>
</feature>
<dbReference type="SUPFAM" id="SSF52343">
    <property type="entry name" value="Ferredoxin reductase-like, C-terminal NADP-linked domain"/>
    <property type="match status" value="1"/>
</dbReference>
<dbReference type="Pfam" id="PF08022">
    <property type="entry name" value="FAD_binding_8"/>
    <property type="match status" value="1"/>
</dbReference>
<dbReference type="InterPro" id="IPR050369">
    <property type="entry name" value="RBOH/FRE"/>
</dbReference>
<dbReference type="InterPro" id="IPR017927">
    <property type="entry name" value="FAD-bd_FR_type"/>
</dbReference>
<proteinExistence type="predicted"/>
<dbReference type="InterPro" id="IPR013112">
    <property type="entry name" value="FAD-bd_8"/>
</dbReference>
<dbReference type="STRING" id="1169540.A0A0G4EWD1"/>
<evidence type="ECO:0000256" key="4">
    <source>
        <dbReference type="ARBA" id="ARBA00023002"/>
    </source>
</evidence>
<dbReference type="GO" id="GO:0005886">
    <property type="term" value="C:plasma membrane"/>
    <property type="evidence" value="ECO:0007669"/>
    <property type="project" value="TreeGrafter"/>
</dbReference>
<evidence type="ECO:0000256" key="3">
    <source>
        <dbReference type="ARBA" id="ARBA00022989"/>
    </source>
</evidence>
<feature type="transmembrane region" description="Helical" evidence="7">
    <location>
        <begin position="477"/>
        <end position="498"/>
    </location>
</feature>
<dbReference type="PROSITE" id="PS50096">
    <property type="entry name" value="IQ"/>
    <property type="match status" value="1"/>
</dbReference>
<feature type="compositionally biased region" description="Low complexity" evidence="6">
    <location>
        <begin position="265"/>
        <end position="274"/>
    </location>
</feature>
<keyword evidence="10" id="KW-1185">Reference proteome</keyword>
<evidence type="ECO:0000313" key="10">
    <source>
        <dbReference type="Proteomes" id="UP000041254"/>
    </source>
</evidence>
<accession>A0A0G4EWD1</accession>
<feature type="compositionally biased region" description="Acidic residues" evidence="6">
    <location>
        <begin position="171"/>
        <end position="187"/>
    </location>
</feature>
<evidence type="ECO:0000259" key="8">
    <source>
        <dbReference type="PROSITE" id="PS51384"/>
    </source>
</evidence>
<feature type="transmembrane region" description="Helical" evidence="7">
    <location>
        <begin position="504"/>
        <end position="522"/>
    </location>
</feature>
<feature type="region of interest" description="Disordered" evidence="6">
    <location>
        <begin position="57"/>
        <end position="84"/>
    </location>
</feature>
<comment type="subcellular location">
    <subcellularLocation>
        <location evidence="1">Membrane</location>
        <topology evidence="1">Multi-pass membrane protein</topology>
    </subcellularLocation>
</comment>
<name>A0A0G4EWD1_VITBC</name>
<dbReference type="PANTHER" id="PTHR11972">
    <property type="entry name" value="NADPH OXIDASE"/>
    <property type="match status" value="1"/>
</dbReference>
<dbReference type="AlphaFoldDB" id="A0A0G4EWD1"/>
<feature type="domain" description="FAD-binding FR-type" evidence="8">
    <location>
        <begin position="527"/>
        <end position="649"/>
    </location>
</feature>
<evidence type="ECO:0000256" key="2">
    <source>
        <dbReference type="ARBA" id="ARBA00022692"/>
    </source>
</evidence>
<evidence type="ECO:0000256" key="7">
    <source>
        <dbReference type="SAM" id="Phobius"/>
    </source>
</evidence>
<keyword evidence="4" id="KW-0560">Oxidoreductase</keyword>
<dbReference type="Gene3D" id="3.40.50.80">
    <property type="entry name" value="Nucleotide-binding domain of ferredoxin-NADP reductase (FNR) module"/>
    <property type="match status" value="1"/>
</dbReference>
<dbReference type="InterPro" id="IPR017938">
    <property type="entry name" value="Riboflavin_synthase-like_b-brl"/>
</dbReference>
<feature type="transmembrane region" description="Helical" evidence="7">
    <location>
        <begin position="346"/>
        <end position="367"/>
    </location>
</feature>
<feature type="region of interest" description="Disordered" evidence="6">
    <location>
        <begin position="159"/>
        <end position="190"/>
    </location>
</feature>
<feature type="transmembrane region" description="Helical" evidence="7">
    <location>
        <begin position="388"/>
        <end position="407"/>
    </location>
</feature>
<feature type="transmembrane region" description="Helical" evidence="7">
    <location>
        <begin position="443"/>
        <end position="465"/>
    </location>
</feature>
<dbReference type="InterPro" id="IPR013121">
    <property type="entry name" value="Fe_red_NAD-bd_6"/>
</dbReference>
<keyword evidence="2 7" id="KW-0812">Transmembrane</keyword>
<dbReference type="Proteomes" id="UP000041254">
    <property type="component" value="Unassembled WGS sequence"/>
</dbReference>
<dbReference type="CDD" id="cd06186">
    <property type="entry name" value="NOX_Duox_like_FAD_NADP"/>
    <property type="match status" value="1"/>
</dbReference>
<feature type="region of interest" description="Disordered" evidence="6">
    <location>
        <begin position="229"/>
        <end position="284"/>
    </location>
</feature>
<evidence type="ECO:0000313" key="9">
    <source>
        <dbReference type="EMBL" id="CEM02763.1"/>
    </source>
</evidence>
<dbReference type="InterPro" id="IPR013130">
    <property type="entry name" value="Fe3_Rdtase_TM_dom"/>
</dbReference>
<dbReference type="Pfam" id="PF01794">
    <property type="entry name" value="Ferric_reduct"/>
    <property type="match status" value="1"/>
</dbReference>
<feature type="compositionally biased region" description="Low complexity" evidence="6">
    <location>
        <begin position="17"/>
        <end position="29"/>
    </location>
</feature>
<sequence>MSGRDYVGVPPNVQTDSSRLPPGLLGSSRTGSAREYYGGLSSEHVWLDVVGKDGKDTKEAKDAKEAGLDGKGQDKDANTDTKERRDSLQLLLRLQSLLPHFSPKDTSGADALTPEAREEIIRQLLHEACCEFEVALKSETVSVILSVLDRYVGQISVPREEGDAEGREQAQDQEWEGDADVADDESPTADRTEALRELGSNLLQFRHGGTTPSAPQPSSRLIRQLSMRQHSTLKGDIDSPRRLPTMSPLDEGRQDDSWQEKQQRRASQAQQRASGEGSKVSKAGGGDELTAWELSSWVGHNQRGEVFVKLSLTVLSTAALVGYGPYFLTQPKKMEMFGLGLFFARGAAMALMILSGILVITMCRGVLTAFRCTWLGRRCAVLLDMHREFHIFAGELIVVFTVIHVAAHTGGTVPSLSSTTDTDGLNEAINNGKFDEPPSYLDLVLSLPGWTGVVLTLIIVAMTVTSLPSVRHKYFEVFWYPHAVLIWVYFIFMCLHGMIGFLNWGWPLSLVIMGPAMCCYLGERLLRQWRYFTWDVRVKWALVPKDETVVFLTLFKPRQFSYKCGQVVWMSCPAISWFEWHPMSICSHPQTHDSIRLMIGNAGDWTDRFISLCHEANLAVTEERGQFGAPVPFYPPVRLDGPYGAPAQFSVYQENVVFVGAGTGIAAFLGFLHAQFSRELSDHFEITEHGTPVRADPHKRKFRKAHFFWISRKPTGMAWIAEEAVKLVEDPQISSHVTLHICLTAKKPPPPPHIKLFLLGMQAASREITGNGRGSTASLRGSGSPLLHAKNSKPTGPPAPAATGKETSAAGGGGAEKGRRPSQDEAATKIQALVRAHRARRDVLADPPLHVKFGRPQFDVEFRKVCRAVSPQAVKIFACAGESVCEAMADTCIRLRKEGFTIEMITESFG</sequence>
<organism evidence="9 10">
    <name type="scientific">Vitrella brassicaformis (strain CCMP3155)</name>
    <dbReference type="NCBI Taxonomy" id="1169540"/>
    <lineage>
        <taxon>Eukaryota</taxon>
        <taxon>Sar</taxon>
        <taxon>Alveolata</taxon>
        <taxon>Colpodellida</taxon>
        <taxon>Vitrellaceae</taxon>
        <taxon>Vitrella</taxon>
    </lineage>
</organism>
<keyword evidence="3 7" id="KW-1133">Transmembrane helix</keyword>
<evidence type="ECO:0000256" key="6">
    <source>
        <dbReference type="SAM" id="MobiDB-lite"/>
    </source>
</evidence>
<dbReference type="InParanoid" id="A0A0G4EWD1"/>
<dbReference type="PANTHER" id="PTHR11972:SF153">
    <property type="entry name" value="SUPEROXIDE-GENERATING NADPH OXIDASE HEAVY CHAIN SUBUNIT A"/>
    <property type="match status" value="1"/>
</dbReference>
<dbReference type="Gene3D" id="2.40.30.10">
    <property type="entry name" value="Translation factors"/>
    <property type="match status" value="1"/>
</dbReference>
<dbReference type="Pfam" id="PF08030">
    <property type="entry name" value="NAD_binding_6"/>
    <property type="match status" value="1"/>
</dbReference>
<dbReference type="PROSITE" id="PS51384">
    <property type="entry name" value="FAD_FR"/>
    <property type="match status" value="1"/>
</dbReference>
<dbReference type="EMBL" id="CDMY01000335">
    <property type="protein sequence ID" value="CEM02763.1"/>
    <property type="molecule type" value="Genomic_DNA"/>
</dbReference>
<keyword evidence="5 7" id="KW-0472">Membrane</keyword>
<gene>
    <name evidence="9" type="ORF">Vbra_13769</name>
</gene>
<evidence type="ECO:0000256" key="1">
    <source>
        <dbReference type="ARBA" id="ARBA00004141"/>
    </source>
</evidence>